<name>A0A402ARV2_9CHLR</name>
<feature type="domain" description="Signal transduction histidine kinase dimerisation/phosphoacceptor" evidence="4">
    <location>
        <begin position="133"/>
        <end position="214"/>
    </location>
</feature>
<dbReference type="PANTHER" id="PTHR43547">
    <property type="entry name" value="TWO-COMPONENT HISTIDINE KINASE"/>
    <property type="match status" value="1"/>
</dbReference>
<dbReference type="SMART" id="SM00388">
    <property type="entry name" value="HisKA"/>
    <property type="match status" value="1"/>
</dbReference>
<dbReference type="PANTHER" id="PTHR43547:SF2">
    <property type="entry name" value="HYBRID SIGNAL TRANSDUCTION HISTIDINE KINASE C"/>
    <property type="match status" value="1"/>
</dbReference>
<sequence length="267" mass="29633">MHIVGASGLSQERLAYIQQEVERSTLSDYLEPATIAQLQANQVVILDLATQPFVRRSNYGLQYFLLAPMLLDGQLVGIFGIDRPAEQEYVQEEIELVKALAKMAALVIERVRLLQAWAQTRANELALQEANRRFDGFLSLASHELRTPLTGIRGLIELVLRRLGKLARDESIASLLTGPTLNRLRHPLEEAVQRAAAQNRMISDMLDASRIQANQLEMLTGPAICWKSSGALSPMPTILHPVTISWSDGLQSRAFPSSPMLIASGKW</sequence>
<evidence type="ECO:0000256" key="1">
    <source>
        <dbReference type="ARBA" id="ARBA00000085"/>
    </source>
</evidence>
<dbReference type="Pfam" id="PF00512">
    <property type="entry name" value="HisKA"/>
    <property type="match status" value="1"/>
</dbReference>
<evidence type="ECO:0000256" key="2">
    <source>
        <dbReference type="ARBA" id="ARBA00012438"/>
    </source>
</evidence>
<dbReference type="Pfam" id="PF01590">
    <property type="entry name" value="GAF"/>
    <property type="match status" value="1"/>
</dbReference>
<dbReference type="InterPro" id="IPR036097">
    <property type="entry name" value="HisK_dim/P_sf"/>
</dbReference>
<comment type="caution">
    <text evidence="5">The sequence shown here is derived from an EMBL/GenBank/DDBJ whole genome shotgun (WGS) entry which is preliminary data.</text>
</comment>
<dbReference type="EC" id="2.7.13.3" evidence="2"/>
<accession>A0A402ARV2</accession>
<proteinExistence type="predicted"/>
<dbReference type="InterPro" id="IPR029016">
    <property type="entry name" value="GAF-like_dom_sf"/>
</dbReference>
<dbReference type="CDD" id="cd00082">
    <property type="entry name" value="HisKA"/>
    <property type="match status" value="1"/>
</dbReference>
<dbReference type="GO" id="GO:0000155">
    <property type="term" value="F:phosphorelay sensor kinase activity"/>
    <property type="evidence" value="ECO:0007669"/>
    <property type="project" value="InterPro"/>
</dbReference>
<comment type="catalytic activity">
    <reaction evidence="1">
        <text>ATP + protein L-histidine = ADP + protein N-phospho-L-histidine.</text>
        <dbReference type="EC" id="2.7.13.3"/>
    </reaction>
</comment>
<dbReference type="SUPFAM" id="SSF55781">
    <property type="entry name" value="GAF domain-like"/>
    <property type="match status" value="1"/>
</dbReference>
<keyword evidence="6" id="KW-1185">Reference proteome</keyword>
<dbReference type="Gene3D" id="1.10.287.130">
    <property type="match status" value="1"/>
</dbReference>
<dbReference type="Gene3D" id="3.30.450.40">
    <property type="match status" value="1"/>
</dbReference>
<dbReference type="Proteomes" id="UP000287188">
    <property type="component" value="Unassembled WGS sequence"/>
</dbReference>
<protein>
    <recommendedName>
        <fullName evidence="2">histidine kinase</fullName>
        <ecNumber evidence="2">2.7.13.3</ecNumber>
    </recommendedName>
</protein>
<reference evidence="6" key="1">
    <citation type="submission" date="2018-12" db="EMBL/GenBank/DDBJ databases">
        <title>Tengunoibacter tsumagoiensis gen. nov., sp. nov., Dictyobacter kobayashii sp. nov., D. alpinus sp. nov., and D. joshuensis sp. nov. and description of Dictyobacteraceae fam. nov. within the order Ktedonobacterales isolated from Tengu-no-mugimeshi.</title>
        <authorList>
            <person name="Wang C.M."/>
            <person name="Zheng Y."/>
            <person name="Sakai Y."/>
            <person name="Toyoda A."/>
            <person name="Minakuchi Y."/>
            <person name="Abe K."/>
            <person name="Yokota A."/>
            <person name="Yabe S."/>
        </authorList>
    </citation>
    <scope>NUCLEOTIDE SEQUENCE [LARGE SCALE GENOMIC DNA]</scope>
    <source>
        <strain evidence="6">Uno11</strain>
    </source>
</reference>
<evidence type="ECO:0000256" key="3">
    <source>
        <dbReference type="ARBA" id="ARBA00022553"/>
    </source>
</evidence>
<dbReference type="EMBL" id="BIFS01000001">
    <property type="protein sequence ID" value="GCE21831.1"/>
    <property type="molecule type" value="Genomic_DNA"/>
</dbReference>
<dbReference type="InterPro" id="IPR003018">
    <property type="entry name" value="GAF"/>
</dbReference>
<dbReference type="AlphaFoldDB" id="A0A402ARV2"/>
<evidence type="ECO:0000313" key="6">
    <source>
        <dbReference type="Proteomes" id="UP000287188"/>
    </source>
</evidence>
<dbReference type="InterPro" id="IPR003661">
    <property type="entry name" value="HisK_dim/P_dom"/>
</dbReference>
<gene>
    <name evidence="5" type="ORF">KDK_56310</name>
</gene>
<keyword evidence="3" id="KW-0597">Phosphoprotein</keyword>
<dbReference type="SUPFAM" id="SSF47384">
    <property type="entry name" value="Homodimeric domain of signal transducing histidine kinase"/>
    <property type="match status" value="1"/>
</dbReference>
<organism evidence="5 6">
    <name type="scientific">Dictyobacter kobayashii</name>
    <dbReference type="NCBI Taxonomy" id="2014872"/>
    <lineage>
        <taxon>Bacteria</taxon>
        <taxon>Bacillati</taxon>
        <taxon>Chloroflexota</taxon>
        <taxon>Ktedonobacteria</taxon>
        <taxon>Ktedonobacterales</taxon>
        <taxon>Dictyobacteraceae</taxon>
        <taxon>Dictyobacter</taxon>
    </lineage>
</organism>
<evidence type="ECO:0000259" key="4">
    <source>
        <dbReference type="SMART" id="SM00388"/>
    </source>
</evidence>
<evidence type="ECO:0000313" key="5">
    <source>
        <dbReference type="EMBL" id="GCE21831.1"/>
    </source>
</evidence>